<sequence length="1615" mass="182165">MSSWWIQLQQMKFLIQSLYNIGADLYNAKELKQASVVFELCCRCAWARVSFVCNKRTENSGVIHDDWSEEAVSDFVTEACSKCVNLLDALHQCEGSESQKNRIVIACLVNWSAVASSTKNLGCPTFLMRKWVKIRCKDYMDVDTVDNAPTIYSLLCTSSTTFEERAIRIILEQELLAYEEMEALNTNLCQSMQLKIIDILVHNVYVTTDYVLKKSTTLIKKGRIARARGTDGLNNCIECLSEAISELQTMNQIDVSNESPAINYPISYNLAQAFFLRALCNQEAQPNSEIFFEDIPHALKLWSSINWSLAVQDDLENGIRLLCCIADLVLLKGYFYLKNDIFQMLITLLERNSVPPKKCFAMLWADRRLTHALCTKPIDECVISSFAHHFSVSDTDTVGFWVSCIENSQALLVGLRQKFSLYDFISPQVGHCHPGSPLGSNVTVDEVREVVSTVTSSVSTINYNFLVGHLYYDLCERLISSGQLIQALSCATEALDVRTKLLHKKFICTFGKQPQSTSDTKQDCQQNEYSHPLLEVIGSVASEVWPHMCSENLELRNLSQWNVLRCYLESILQVGSIHEALGNASIAEAFLVRGKDISYKQGLPIFRVAFSSALGEIYCKKQLWDMAETELNSARQILVGSNTSISCKQCILTLEVTLDQRFGCLFRNRSVDNNISATLDLYKSALDKLKHVEWDISSRFSEEASQNCSRKVDTEGPHLDIEYKRSKRASKQVMKERNSKPEPKTRMTRSRSRPCNNKSVNSDEAESQCNKKSSGNGGFDCPSTHENERHLELNILSKNEFGCAEIFVNNRRNFGKRLLVKVMEGGKVQDFIYMKWEIQRRRLSLRLLNELGTCIGEYDKVEEVHKIFWQSFGMLLDQESLCQTYSGPHSLLLEFIEKESQGDIFTVECALLLYNLSWFSLKTICSRNACCDLSRIQLPLVVSLLLKAFILSREVPFLFQKVSRLLATLSLISTSCEPSCLPLFPGKTMCGSRWAAFFHQASLGTYFNHQLCSNPNVLKLPNFVRFGGSQSTASTETLTEVCDLLRSAPGRFDDLEKLVNDFYQLLPSITVICVSLLGSDYASLLSHLLPDHFSSPALLLLSRLNSDNDPIVVLLQSDVIPEDMDHNAKYITLHEEINSNKEWHCPWGCTVVDEVAPQFKLILKENYLSSSFTPTHDTQDKRHLWWEWRRKLNDRLDKFVRSVEEAWLGPWKCLLLGERLDSICLDSVVSRMTSALKRKYQFDMNENLLRVILGGAKSVSEIEKCISQMLLHKGCITSMGIFPHKKCDGSSIACAQDESLPSLLYQLVVESGCKLEVECDRQSIIMVLDSDVQMLPWENLPTLKKTEVYRMPSVVSICALINVNIHRQEQSGSIDGTFPSIDPLDAFYLLNPSGDLDYTQVKFEEWFRDQKLEGKAGTPPSVEELFLALKSHDLFIYFGHGSGAQYIPGREIQKLDNCAATLLMGCSSGCLSFMGSYNPQGVVLSYLLAGSPAIIANLWEVTDKDIDRFGKAMLSAWLVERSTSTIGFNPRNLVEEFESMNIAGSEENGARDVSRSRRFGSDSISNTLKNTRCHRPKIGSFMSQAREACVLPVLIGASPVCYGVPTGIWKKKNGL</sequence>
<reference evidence="7 8" key="1">
    <citation type="submission" date="2020-06" db="EMBL/GenBank/DDBJ databases">
        <title>Transcriptomic and genomic resources for Thalictrum thalictroides and T. hernandezii: Facilitating candidate gene discovery in an emerging model plant lineage.</title>
        <authorList>
            <person name="Arias T."/>
            <person name="Riano-Pachon D.M."/>
            <person name="Di Stilio V.S."/>
        </authorList>
    </citation>
    <scope>NUCLEOTIDE SEQUENCE [LARGE SCALE GENOMIC DNA]</scope>
    <source>
        <strain evidence="8">cv. WT478/WT964</strain>
        <tissue evidence="7">Leaves</tissue>
    </source>
</reference>
<dbReference type="OrthoDB" id="10255632at2759"/>
<feature type="domain" description="Peptidase C50" evidence="6">
    <location>
        <begin position="1383"/>
        <end position="1477"/>
    </location>
</feature>
<keyword evidence="3" id="KW-0378">Hydrolase</keyword>
<accession>A0A7J6VJ71</accession>
<evidence type="ECO:0000256" key="4">
    <source>
        <dbReference type="ARBA" id="ARBA00022829"/>
    </source>
</evidence>
<feature type="region of interest" description="Disordered" evidence="5">
    <location>
        <begin position="719"/>
        <end position="781"/>
    </location>
</feature>
<dbReference type="Pfam" id="PF03568">
    <property type="entry name" value="Separin_C"/>
    <property type="match status" value="1"/>
</dbReference>
<gene>
    <name evidence="7" type="ORF">FRX31_026158</name>
</gene>
<organism evidence="7 8">
    <name type="scientific">Thalictrum thalictroides</name>
    <name type="common">Rue-anemone</name>
    <name type="synonym">Anemone thalictroides</name>
    <dbReference type="NCBI Taxonomy" id="46969"/>
    <lineage>
        <taxon>Eukaryota</taxon>
        <taxon>Viridiplantae</taxon>
        <taxon>Streptophyta</taxon>
        <taxon>Embryophyta</taxon>
        <taxon>Tracheophyta</taxon>
        <taxon>Spermatophyta</taxon>
        <taxon>Magnoliopsida</taxon>
        <taxon>Ranunculales</taxon>
        <taxon>Ranunculaceae</taxon>
        <taxon>Thalictroideae</taxon>
        <taxon>Thalictrum</taxon>
    </lineage>
</organism>
<keyword evidence="4" id="KW-0159">Chromosome partition</keyword>
<dbReference type="InterPro" id="IPR030397">
    <property type="entry name" value="SEPARIN_core_dom"/>
</dbReference>
<dbReference type="GO" id="GO:0006508">
    <property type="term" value="P:proteolysis"/>
    <property type="evidence" value="ECO:0007669"/>
    <property type="project" value="InterPro"/>
</dbReference>
<dbReference type="GO" id="GO:0051307">
    <property type="term" value="P:meiotic chromosome separation"/>
    <property type="evidence" value="ECO:0007669"/>
    <property type="project" value="TreeGrafter"/>
</dbReference>
<evidence type="ECO:0000256" key="5">
    <source>
        <dbReference type="SAM" id="MobiDB-lite"/>
    </source>
</evidence>
<proteinExistence type="predicted"/>
<dbReference type="EMBL" id="JABWDY010032349">
    <property type="protein sequence ID" value="KAF5184255.1"/>
    <property type="molecule type" value="Genomic_DNA"/>
</dbReference>
<dbReference type="GO" id="GO:0004197">
    <property type="term" value="F:cysteine-type endopeptidase activity"/>
    <property type="evidence" value="ECO:0007669"/>
    <property type="project" value="InterPro"/>
</dbReference>
<evidence type="ECO:0000313" key="7">
    <source>
        <dbReference type="EMBL" id="KAF5184255.1"/>
    </source>
</evidence>
<comment type="caution">
    <text evidence="7">The sequence shown here is derived from an EMBL/GenBank/DDBJ whole genome shotgun (WGS) entry which is preliminary data.</text>
</comment>
<evidence type="ECO:0000259" key="6">
    <source>
        <dbReference type="PROSITE" id="PS51700"/>
    </source>
</evidence>
<evidence type="ECO:0000256" key="2">
    <source>
        <dbReference type="ARBA" id="ARBA00012489"/>
    </source>
</evidence>
<dbReference type="GO" id="GO:0072686">
    <property type="term" value="C:mitotic spindle"/>
    <property type="evidence" value="ECO:0007669"/>
    <property type="project" value="TreeGrafter"/>
</dbReference>
<dbReference type="InterPro" id="IPR005314">
    <property type="entry name" value="Peptidase_C50"/>
</dbReference>
<dbReference type="PANTHER" id="PTHR12792:SF0">
    <property type="entry name" value="SEPARIN"/>
    <property type="match status" value="1"/>
</dbReference>
<dbReference type="PANTHER" id="PTHR12792">
    <property type="entry name" value="EXTRA SPINDLE POLES 1-RELATED"/>
    <property type="match status" value="1"/>
</dbReference>
<dbReference type="EC" id="3.4.22.49" evidence="2"/>
<feature type="compositionally biased region" description="Polar residues" evidence="5">
    <location>
        <begin position="753"/>
        <end position="774"/>
    </location>
</feature>
<protein>
    <recommendedName>
        <fullName evidence="2">separase</fullName>
        <ecNumber evidence="2">3.4.22.49</ecNumber>
    </recommendedName>
</protein>
<name>A0A7J6VJ71_THATH</name>
<dbReference type="GO" id="GO:0005634">
    <property type="term" value="C:nucleus"/>
    <property type="evidence" value="ECO:0007669"/>
    <property type="project" value="InterPro"/>
</dbReference>
<evidence type="ECO:0000256" key="1">
    <source>
        <dbReference type="ARBA" id="ARBA00000451"/>
    </source>
</evidence>
<evidence type="ECO:0000313" key="8">
    <source>
        <dbReference type="Proteomes" id="UP000554482"/>
    </source>
</evidence>
<dbReference type="PROSITE" id="PS51700">
    <property type="entry name" value="SEPARIN"/>
    <property type="match status" value="1"/>
</dbReference>
<dbReference type="GO" id="GO:0005737">
    <property type="term" value="C:cytoplasm"/>
    <property type="evidence" value="ECO:0007669"/>
    <property type="project" value="TreeGrafter"/>
</dbReference>
<comment type="catalytic activity">
    <reaction evidence="1">
        <text>All bonds known to be hydrolyzed by this endopeptidase have arginine in P1 and an acidic residue in P4. P6 is often occupied by an acidic residue or by a hydroxy-amino-acid residue, the phosphorylation of which enhances cleavage.</text>
        <dbReference type="EC" id="3.4.22.49"/>
    </reaction>
</comment>
<evidence type="ECO:0000256" key="3">
    <source>
        <dbReference type="ARBA" id="ARBA00022801"/>
    </source>
</evidence>
<keyword evidence="8" id="KW-1185">Reference proteome</keyword>
<feature type="compositionally biased region" description="Basic and acidic residues" evidence="5">
    <location>
        <begin position="733"/>
        <end position="745"/>
    </location>
</feature>
<dbReference type="Proteomes" id="UP000554482">
    <property type="component" value="Unassembled WGS sequence"/>
</dbReference>